<evidence type="ECO:0000313" key="7">
    <source>
        <dbReference type="EMBL" id="CAD5116998.1"/>
    </source>
</evidence>
<dbReference type="Gene3D" id="3.30.70.330">
    <property type="match status" value="1"/>
</dbReference>
<dbReference type="Pfam" id="PF00076">
    <property type="entry name" value="RRM_1"/>
    <property type="match status" value="1"/>
</dbReference>
<dbReference type="InterPro" id="IPR038192">
    <property type="entry name" value="CSTF_C_sf"/>
</dbReference>
<feature type="compositionally biased region" description="Polar residues" evidence="5">
    <location>
        <begin position="269"/>
        <end position="283"/>
    </location>
</feature>
<dbReference type="Pfam" id="PF14327">
    <property type="entry name" value="CSTF2_hinge"/>
    <property type="match status" value="1"/>
</dbReference>
<evidence type="ECO:0000256" key="5">
    <source>
        <dbReference type="SAM" id="MobiDB-lite"/>
    </source>
</evidence>
<evidence type="ECO:0000259" key="6">
    <source>
        <dbReference type="PROSITE" id="PS50102"/>
    </source>
</evidence>
<dbReference type="GO" id="GO:0003729">
    <property type="term" value="F:mRNA binding"/>
    <property type="evidence" value="ECO:0007669"/>
    <property type="project" value="TreeGrafter"/>
</dbReference>
<dbReference type="PANTHER" id="PTHR45735">
    <property type="entry name" value="CLEAVAGE STIMULATION FACTOR SUBUNIT 2"/>
    <property type="match status" value="1"/>
</dbReference>
<sequence length="420" mass="46220">MAMSDFVRGKSSKFLQDKISRSVYIGNLTFEASEDHLRNIFEQVGPIVSFKIFFDREKGSAIGHAICEYHDPEIAKSAMRNLNNYDYCGRPLHVGSVKNEGNHTDDLRRRQPPSQKPPPAETGETPETISRAVASLPPEQMFELMKQMKICIQNDPNEARNMLLQNPQLAYALLQAQIVMKIVDPQFAIAMLHRETELIPPALDTNSTSSRTTGPLKNSSEITMNSAQTWPQKGLKTEDIKPPFQAGVIGSRDPRRTLSTDPRSHMTNDPRSAISTDPRTTASVDPRPPLLADPRAALTADRRSALAGDPRSISSVDPRSAASVDPRSAASVDPRSASSVDPRSASSVDPRSASSVDPRSWSGASTTLRTDYPTQQGDDKTAVLMQVLQLSEDQIAMLPPEQRQSIQILREQIARSSNPT</sequence>
<dbReference type="InterPro" id="IPR012677">
    <property type="entry name" value="Nucleotide-bd_a/b_plait_sf"/>
</dbReference>
<dbReference type="InterPro" id="IPR035979">
    <property type="entry name" value="RBD_domain_sf"/>
</dbReference>
<dbReference type="InterPro" id="IPR026896">
    <property type="entry name" value="CSTF_C"/>
</dbReference>
<dbReference type="Gene3D" id="1.10.20.70">
    <property type="entry name" value="Transcription termination and cleavage factor, C-terminal domain"/>
    <property type="match status" value="1"/>
</dbReference>
<dbReference type="SMART" id="SM00360">
    <property type="entry name" value="RRM"/>
    <property type="match status" value="1"/>
</dbReference>
<dbReference type="SUPFAM" id="SSF54928">
    <property type="entry name" value="RNA-binding domain, RBD"/>
    <property type="match status" value="1"/>
</dbReference>
<accession>A0A7I8VMQ0</accession>
<keyword evidence="3" id="KW-0539">Nucleus</keyword>
<evidence type="ECO:0000256" key="2">
    <source>
        <dbReference type="ARBA" id="ARBA00022884"/>
    </source>
</evidence>
<evidence type="ECO:0000256" key="1">
    <source>
        <dbReference type="ARBA" id="ARBA00004123"/>
    </source>
</evidence>
<dbReference type="Proteomes" id="UP000549394">
    <property type="component" value="Unassembled WGS sequence"/>
</dbReference>
<proteinExistence type="predicted"/>
<feature type="compositionally biased region" description="Basic and acidic residues" evidence="5">
    <location>
        <begin position="100"/>
        <end position="109"/>
    </location>
</feature>
<comment type="caution">
    <text evidence="7">The sequence shown here is derived from an EMBL/GenBank/DDBJ whole genome shotgun (WGS) entry which is preliminary data.</text>
</comment>
<protein>
    <submittedName>
        <fullName evidence="7">DgyrCDS5831</fullName>
    </submittedName>
</protein>
<organism evidence="7 8">
    <name type="scientific">Dimorphilus gyrociliatus</name>
    <dbReference type="NCBI Taxonomy" id="2664684"/>
    <lineage>
        <taxon>Eukaryota</taxon>
        <taxon>Metazoa</taxon>
        <taxon>Spiralia</taxon>
        <taxon>Lophotrochozoa</taxon>
        <taxon>Annelida</taxon>
        <taxon>Polychaeta</taxon>
        <taxon>Polychaeta incertae sedis</taxon>
        <taxon>Dinophilidae</taxon>
        <taxon>Dimorphilus</taxon>
    </lineage>
</organism>
<dbReference type="AlphaFoldDB" id="A0A7I8VMQ0"/>
<evidence type="ECO:0000313" key="8">
    <source>
        <dbReference type="Proteomes" id="UP000549394"/>
    </source>
</evidence>
<dbReference type="EMBL" id="CAJFCJ010000007">
    <property type="protein sequence ID" value="CAD5116998.1"/>
    <property type="molecule type" value="Genomic_DNA"/>
</dbReference>
<dbReference type="GO" id="GO:0031124">
    <property type="term" value="P:mRNA 3'-end processing"/>
    <property type="evidence" value="ECO:0007669"/>
    <property type="project" value="InterPro"/>
</dbReference>
<dbReference type="Pfam" id="PF14304">
    <property type="entry name" value="CSTF_C"/>
    <property type="match status" value="1"/>
</dbReference>
<dbReference type="InterPro" id="IPR025742">
    <property type="entry name" value="CSTF2_hinge"/>
</dbReference>
<dbReference type="FunFam" id="1.10.20.70:FF:000001">
    <property type="entry name" value="Cleavage stimulation factor subunit 2"/>
    <property type="match status" value="1"/>
</dbReference>
<reference evidence="7 8" key="1">
    <citation type="submission" date="2020-08" db="EMBL/GenBank/DDBJ databases">
        <authorList>
            <person name="Hejnol A."/>
        </authorList>
    </citation>
    <scope>NUCLEOTIDE SEQUENCE [LARGE SCALE GENOMIC DNA]</scope>
</reference>
<feature type="compositionally biased region" description="Low complexity" evidence="5">
    <location>
        <begin position="333"/>
        <end position="358"/>
    </location>
</feature>
<keyword evidence="2 4" id="KW-0694">RNA-binding</keyword>
<dbReference type="OrthoDB" id="272703at2759"/>
<feature type="compositionally biased region" description="Basic and acidic residues" evidence="5">
    <location>
        <begin position="252"/>
        <end position="268"/>
    </location>
</feature>
<feature type="compositionally biased region" description="Polar residues" evidence="5">
    <location>
        <begin position="362"/>
        <end position="376"/>
    </location>
</feature>
<dbReference type="InterPro" id="IPR000504">
    <property type="entry name" value="RRM_dom"/>
</dbReference>
<feature type="domain" description="RRM" evidence="6">
    <location>
        <begin position="21"/>
        <end position="99"/>
    </location>
</feature>
<name>A0A7I8VMQ0_9ANNE</name>
<dbReference type="FunFam" id="1.25.40.630:FF:000001">
    <property type="entry name" value="Cleavage stimulation factor subunit 2"/>
    <property type="match status" value="1"/>
</dbReference>
<dbReference type="PROSITE" id="PS50102">
    <property type="entry name" value="RRM"/>
    <property type="match status" value="1"/>
</dbReference>
<feature type="region of interest" description="Disordered" evidence="5">
    <location>
        <begin position="230"/>
        <end position="377"/>
    </location>
</feature>
<gene>
    <name evidence="7" type="ORF">DGYR_LOCUS5573</name>
</gene>
<dbReference type="PANTHER" id="PTHR45735:SF2">
    <property type="entry name" value="CLEAVAGE STIMULATION FACTOR SUBUNIT 2"/>
    <property type="match status" value="1"/>
</dbReference>
<dbReference type="GO" id="GO:0005847">
    <property type="term" value="C:mRNA cleavage and polyadenylation specificity factor complex"/>
    <property type="evidence" value="ECO:0007669"/>
    <property type="project" value="TreeGrafter"/>
</dbReference>
<comment type="subcellular location">
    <subcellularLocation>
        <location evidence="1">Nucleus</location>
    </subcellularLocation>
</comment>
<dbReference type="Gene3D" id="1.25.40.630">
    <property type="match status" value="1"/>
</dbReference>
<feature type="region of interest" description="Disordered" evidence="5">
    <location>
        <begin position="98"/>
        <end position="127"/>
    </location>
</feature>
<keyword evidence="8" id="KW-1185">Reference proteome</keyword>
<evidence type="ECO:0000256" key="3">
    <source>
        <dbReference type="ARBA" id="ARBA00023242"/>
    </source>
</evidence>
<evidence type="ECO:0000256" key="4">
    <source>
        <dbReference type="PROSITE-ProRule" id="PRU00176"/>
    </source>
</evidence>